<evidence type="ECO:0000313" key="2">
    <source>
        <dbReference type="Proteomes" id="UP000747542"/>
    </source>
</evidence>
<comment type="caution">
    <text evidence="1">The sequence shown here is derived from an EMBL/GenBank/DDBJ whole genome shotgun (WGS) entry which is preliminary data.</text>
</comment>
<reference evidence="1" key="1">
    <citation type="journal article" date="2021" name="Sci. Adv.">
        <title>The American lobster genome reveals insights on longevity, neural, and immune adaptations.</title>
        <authorList>
            <person name="Polinski J.M."/>
            <person name="Zimin A.V."/>
            <person name="Clark K.F."/>
            <person name="Kohn A.B."/>
            <person name="Sadowski N."/>
            <person name="Timp W."/>
            <person name="Ptitsyn A."/>
            <person name="Khanna P."/>
            <person name="Romanova D.Y."/>
            <person name="Williams P."/>
            <person name="Greenwood S.J."/>
            <person name="Moroz L.L."/>
            <person name="Walt D.R."/>
            <person name="Bodnar A.G."/>
        </authorList>
    </citation>
    <scope>NUCLEOTIDE SEQUENCE</scope>
    <source>
        <strain evidence="1">GMGI-L3</strain>
    </source>
</reference>
<accession>A0A8J5JRC0</accession>
<gene>
    <name evidence="1" type="ORF">Hamer_G023271</name>
</gene>
<sequence>MYIWTDDILQEAKFFSWSWKSGPVTRDWRWVSTACGGRKRALVTLALTQEYKADKTANSSTVSSTPNAKIILFGWLSIPGARTSTELNTSTRSRTRLGSARLILCYEETDQTAGAQADKDDAAEVEVVSVRELESLEGCIKR</sequence>
<proteinExistence type="predicted"/>
<evidence type="ECO:0000313" key="1">
    <source>
        <dbReference type="EMBL" id="KAG7162852.1"/>
    </source>
</evidence>
<dbReference type="Proteomes" id="UP000747542">
    <property type="component" value="Unassembled WGS sequence"/>
</dbReference>
<organism evidence="1 2">
    <name type="scientific">Homarus americanus</name>
    <name type="common">American lobster</name>
    <dbReference type="NCBI Taxonomy" id="6706"/>
    <lineage>
        <taxon>Eukaryota</taxon>
        <taxon>Metazoa</taxon>
        <taxon>Ecdysozoa</taxon>
        <taxon>Arthropoda</taxon>
        <taxon>Crustacea</taxon>
        <taxon>Multicrustacea</taxon>
        <taxon>Malacostraca</taxon>
        <taxon>Eumalacostraca</taxon>
        <taxon>Eucarida</taxon>
        <taxon>Decapoda</taxon>
        <taxon>Pleocyemata</taxon>
        <taxon>Astacidea</taxon>
        <taxon>Nephropoidea</taxon>
        <taxon>Nephropidae</taxon>
        <taxon>Homarus</taxon>
    </lineage>
</organism>
<dbReference type="AlphaFoldDB" id="A0A8J5JRC0"/>
<name>A0A8J5JRC0_HOMAM</name>
<dbReference type="EMBL" id="JAHLQT010026851">
    <property type="protein sequence ID" value="KAG7162852.1"/>
    <property type="molecule type" value="Genomic_DNA"/>
</dbReference>
<protein>
    <submittedName>
        <fullName evidence="1">Uncharacterized protein</fullName>
    </submittedName>
</protein>
<keyword evidence="2" id="KW-1185">Reference proteome</keyword>